<dbReference type="Gene3D" id="3.40.50.720">
    <property type="entry name" value="NAD(P)-binding Rossmann-like Domain"/>
    <property type="match status" value="1"/>
</dbReference>
<evidence type="ECO:0000256" key="4">
    <source>
        <dbReference type="ARBA" id="ARBA00023002"/>
    </source>
</evidence>
<dbReference type="GO" id="GO:0016491">
    <property type="term" value="F:oxidoreductase activity"/>
    <property type="evidence" value="ECO:0007669"/>
    <property type="project" value="UniProtKB-KW"/>
</dbReference>
<dbReference type="SUPFAM" id="SSF51735">
    <property type="entry name" value="NAD(P)-binding Rossmann-fold domains"/>
    <property type="match status" value="1"/>
</dbReference>
<evidence type="ECO:0000259" key="5">
    <source>
        <dbReference type="Pfam" id="PF08240"/>
    </source>
</evidence>
<evidence type="ECO:0000256" key="2">
    <source>
        <dbReference type="ARBA" id="ARBA00022857"/>
    </source>
</evidence>
<dbReference type="InterPro" id="IPR011032">
    <property type="entry name" value="GroES-like_sf"/>
</dbReference>
<dbReference type="InterPro" id="IPR036291">
    <property type="entry name" value="NAD(P)-bd_dom_sf"/>
</dbReference>
<evidence type="ECO:0000256" key="3">
    <source>
        <dbReference type="ARBA" id="ARBA00022946"/>
    </source>
</evidence>
<protein>
    <submittedName>
        <fullName evidence="6">Zinc-dependent alcohol dehydrogenase family protein</fullName>
    </submittedName>
</protein>
<dbReference type="Pfam" id="PF08240">
    <property type="entry name" value="ADH_N"/>
    <property type="match status" value="1"/>
</dbReference>
<organism evidence="6 7">
    <name type="scientific">Vreelandella venusta</name>
    <dbReference type="NCBI Taxonomy" id="44935"/>
    <lineage>
        <taxon>Bacteria</taxon>
        <taxon>Pseudomonadati</taxon>
        <taxon>Pseudomonadota</taxon>
        <taxon>Gammaproteobacteria</taxon>
        <taxon>Oceanospirillales</taxon>
        <taxon>Halomonadaceae</taxon>
        <taxon>Vreelandella</taxon>
    </lineage>
</organism>
<comment type="similarity">
    <text evidence="1">Belongs to the zinc-containing alcohol dehydrogenase family. Quinone oxidoreductase subfamily.</text>
</comment>
<dbReference type="InterPro" id="IPR013154">
    <property type="entry name" value="ADH-like_N"/>
</dbReference>
<dbReference type="CDD" id="cd05282">
    <property type="entry name" value="ETR_like"/>
    <property type="match status" value="1"/>
</dbReference>
<dbReference type="AlphaFoldDB" id="A0AAP9ZC70"/>
<dbReference type="SUPFAM" id="SSF50129">
    <property type="entry name" value="GroES-like"/>
    <property type="match status" value="1"/>
</dbReference>
<dbReference type="EMBL" id="CP066539">
    <property type="protein sequence ID" value="QRL02848.1"/>
    <property type="molecule type" value="Genomic_DNA"/>
</dbReference>
<keyword evidence="3" id="KW-0809">Transit peptide</keyword>
<gene>
    <name evidence="6" type="ORF">JDS37_16435</name>
</gene>
<dbReference type="Gene3D" id="3.90.180.10">
    <property type="entry name" value="Medium-chain alcohol dehydrogenases, catalytic domain"/>
    <property type="match status" value="1"/>
</dbReference>
<dbReference type="PANTHER" id="PTHR43981:SF2">
    <property type="entry name" value="ENOYL-[ACYL-CARRIER-PROTEIN] REDUCTASE, MITOCHONDRIAL"/>
    <property type="match status" value="1"/>
</dbReference>
<evidence type="ECO:0000256" key="1">
    <source>
        <dbReference type="ARBA" id="ARBA00010371"/>
    </source>
</evidence>
<accession>A0AAP9ZC70</accession>
<keyword evidence="4" id="KW-0560">Oxidoreductase</keyword>
<evidence type="ECO:0000313" key="7">
    <source>
        <dbReference type="Proteomes" id="UP000663479"/>
    </source>
</evidence>
<reference evidence="6" key="1">
    <citation type="submission" date="2020-12" db="EMBL/GenBank/DDBJ databases">
        <title>Genome reconstruction of Halomonas venusta strain DSM 4743.</title>
        <authorList>
            <person name="Aguirre-Garrido J.F."/>
            <person name="Hernandez-Soto L.M."/>
            <person name="Martinez-Abarca F."/>
        </authorList>
    </citation>
    <scope>NUCLEOTIDE SEQUENCE</scope>
    <source>
        <strain evidence="6">4743</strain>
    </source>
</reference>
<proteinExistence type="inferred from homology"/>
<feature type="domain" description="Alcohol dehydrogenase-like N-terminal" evidence="5">
    <location>
        <begin position="35"/>
        <end position="116"/>
    </location>
</feature>
<evidence type="ECO:0000313" key="6">
    <source>
        <dbReference type="EMBL" id="QRL02848.1"/>
    </source>
</evidence>
<dbReference type="InterPro" id="IPR051034">
    <property type="entry name" value="Mito_Enoyl-ACP_Reductase"/>
</dbReference>
<sequence length="323" mass="35632">MLEVLMRRHALTYRSFGNPLEKLNIETTEVPSRAEGKLRVRMLCAPINPSDLIPITGAYSHRINLPAVAGYEGVGRVIDAPRKYSYLTGKRVLPLRGVGTWQTILDCDAALAVPVPDAIPDVVAARAYINPLAALTMLETWPVKGKRVLLSGAGSNCADYLGAWAYRHGAKEVAGIYRSDSRIARLETLGIKPISIQDASQISDVARKSDLVFDSLGGPVAAGILQSMAPESTFIAYGLLTGQAIQLNTKPSAHYRRFHLRDSLAKTSADAWQQKFSNIWKLLGQTDMPRYQVLPGQDWRKAIEVALHPKGQKMLLDFTDWRQ</sequence>
<dbReference type="PANTHER" id="PTHR43981">
    <property type="entry name" value="ENOYL-[ACYL-CARRIER-PROTEIN] REDUCTASE, MITOCHONDRIAL"/>
    <property type="match status" value="1"/>
</dbReference>
<keyword evidence="2" id="KW-0521">NADP</keyword>
<name>A0AAP9ZC70_9GAMM</name>
<dbReference type="GO" id="GO:0006631">
    <property type="term" value="P:fatty acid metabolic process"/>
    <property type="evidence" value="ECO:0007669"/>
    <property type="project" value="TreeGrafter"/>
</dbReference>
<dbReference type="Proteomes" id="UP000663479">
    <property type="component" value="Chromosome"/>
</dbReference>